<protein>
    <recommendedName>
        <fullName evidence="6 13">Phosphoglycerate kinase</fullName>
        <ecNumber evidence="5 13">2.7.2.3</ecNumber>
    </recommendedName>
</protein>
<dbReference type="RefSeq" id="WP_149787641.1">
    <property type="nucleotide sequence ID" value="NZ_FNIO01000002.1"/>
</dbReference>
<comment type="subunit">
    <text evidence="4 13">Monomer.</text>
</comment>
<dbReference type="GO" id="GO:0004618">
    <property type="term" value="F:phosphoglycerate kinase activity"/>
    <property type="evidence" value="ECO:0007669"/>
    <property type="project" value="UniProtKB-UniRule"/>
</dbReference>
<dbReference type="FunFam" id="3.40.50.1260:FF:000031">
    <property type="entry name" value="Phosphoglycerate kinase 1"/>
    <property type="match status" value="1"/>
</dbReference>
<keyword evidence="8 13" id="KW-0808">Transferase</keyword>
<dbReference type="GO" id="GO:0005524">
    <property type="term" value="F:ATP binding"/>
    <property type="evidence" value="ECO:0007669"/>
    <property type="project" value="UniProtKB-KW"/>
</dbReference>
<feature type="binding site" evidence="14">
    <location>
        <position position="152"/>
    </location>
    <ligand>
        <name>(2R)-3-phosphoglycerate</name>
        <dbReference type="ChEBI" id="CHEBI:58272"/>
    </ligand>
</feature>
<keyword evidence="7 13" id="KW-0963">Cytoplasm</keyword>
<evidence type="ECO:0000256" key="3">
    <source>
        <dbReference type="ARBA" id="ARBA00008982"/>
    </source>
</evidence>
<comment type="catalytic activity">
    <reaction evidence="1 13 16">
        <text>(2R)-3-phosphoglycerate + ATP = (2R)-3-phospho-glyceroyl phosphate + ADP</text>
        <dbReference type="Rhea" id="RHEA:14801"/>
        <dbReference type="ChEBI" id="CHEBI:30616"/>
        <dbReference type="ChEBI" id="CHEBI:57604"/>
        <dbReference type="ChEBI" id="CHEBI:58272"/>
        <dbReference type="ChEBI" id="CHEBI:456216"/>
        <dbReference type="EC" id="2.7.2.3"/>
    </reaction>
</comment>
<dbReference type="HAMAP" id="MF_00145">
    <property type="entry name" value="Phosphoglyc_kinase"/>
    <property type="match status" value="1"/>
</dbReference>
<dbReference type="SUPFAM" id="SSF53748">
    <property type="entry name" value="Phosphoglycerate kinase"/>
    <property type="match status" value="1"/>
</dbReference>
<keyword evidence="18" id="KW-1185">Reference proteome</keyword>
<dbReference type="FunFam" id="3.40.50.1260:FF:000006">
    <property type="entry name" value="Phosphoglycerate kinase"/>
    <property type="match status" value="1"/>
</dbReference>
<feature type="binding site" evidence="13">
    <location>
        <position position="119"/>
    </location>
    <ligand>
        <name>substrate</name>
    </ligand>
</feature>
<dbReference type="InterPro" id="IPR001576">
    <property type="entry name" value="Phosphoglycerate_kinase"/>
</dbReference>
<dbReference type="Gene3D" id="3.40.50.1260">
    <property type="entry name" value="Phosphoglycerate kinase, N-terminal domain"/>
    <property type="match status" value="2"/>
</dbReference>
<dbReference type="EC" id="2.7.2.3" evidence="5 13"/>
<evidence type="ECO:0000256" key="10">
    <source>
        <dbReference type="ARBA" id="ARBA00022777"/>
    </source>
</evidence>
<feature type="binding site" evidence="14">
    <location>
        <position position="119"/>
    </location>
    <ligand>
        <name>(2R)-3-phosphoglycerate</name>
        <dbReference type="ChEBI" id="CHEBI:58272"/>
    </ligand>
</feature>
<dbReference type="GO" id="GO:0006096">
    <property type="term" value="P:glycolytic process"/>
    <property type="evidence" value="ECO:0007669"/>
    <property type="project" value="UniProtKB-UniRule"/>
</dbReference>
<evidence type="ECO:0000256" key="8">
    <source>
        <dbReference type="ARBA" id="ARBA00022679"/>
    </source>
</evidence>
<evidence type="ECO:0000256" key="4">
    <source>
        <dbReference type="ARBA" id="ARBA00011245"/>
    </source>
</evidence>
<dbReference type="PIRSF" id="PIRSF000724">
    <property type="entry name" value="Pgk"/>
    <property type="match status" value="1"/>
</dbReference>
<feature type="binding site" evidence="13 15">
    <location>
        <position position="202"/>
    </location>
    <ligand>
        <name>ATP</name>
        <dbReference type="ChEBI" id="CHEBI:30616"/>
    </ligand>
</feature>
<evidence type="ECO:0000256" key="9">
    <source>
        <dbReference type="ARBA" id="ARBA00022741"/>
    </source>
</evidence>
<dbReference type="GO" id="GO:0043531">
    <property type="term" value="F:ADP binding"/>
    <property type="evidence" value="ECO:0007669"/>
    <property type="project" value="TreeGrafter"/>
</dbReference>
<dbReference type="PRINTS" id="PR00477">
    <property type="entry name" value="PHGLYCKINASE"/>
</dbReference>
<dbReference type="UniPathway" id="UPA00109">
    <property type="reaction ID" value="UER00185"/>
</dbReference>
<proteinExistence type="inferred from homology"/>
<evidence type="ECO:0000256" key="13">
    <source>
        <dbReference type="HAMAP-Rule" id="MF_00145"/>
    </source>
</evidence>
<reference evidence="17 18" key="1">
    <citation type="submission" date="2016-11" db="EMBL/GenBank/DDBJ databases">
        <authorList>
            <person name="Varghese N."/>
            <person name="Submissions S."/>
        </authorList>
    </citation>
    <scope>NUCLEOTIDE SEQUENCE [LARGE SCALE GENOMIC DNA]</scope>
    <source>
        <strain evidence="17 18">DSM 29620</strain>
    </source>
</reference>
<dbReference type="Pfam" id="PF00162">
    <property type="entry name" value="PGK"/>
    <property type="match status" value="1"/>
</dbReference>
<dbReference type="PANTHER" id="PTHR11406">
    <property type="entry name" value="PHOSPHOGLYCERATE KINASE"/>
    <property type="match status" value="1"/>
</dbReference>
<evidence type="ECO:0000256" key="2">
    <source>
        <dbReference type="ARBA" id="ARBA00004838"/>
    </source>
</evidence>
<evidence type="ECO:0000256" key="12">
    <source>
        <dbReference type="ARBA" id="ARBA00023152"/>
    </source>
</evidence>
<keyword evidence="10 13" id="KW-0418">Kinase</keyword>
<comment type="pathway">
    <text evidence="2 13">Carbohydrate degradation; glycolysis; pyruvate from D-glyceraldehyde 3-phosphate: step 2/5.</text>
</comment>
<dbReference type="GO" id="GO:0005829">
    <property type="term" value="C:cytosol"/>
    <property type="evidence" value="ECO:0007669"/>
    <property type="project" value="TreeGrafter"/>
</dbReference>
<dbReference type="EMBL" id="FQZZ01000005">
    <property type="protein sequence ID" value="SHK47463.1"/>
    <property type="molecule type" value="Genomic_DNA"/>
</dbReference>
<feature type="binding site" evidence="13 14">
    <location>
        <begin position="59"/>
        <end position="62"/>
    </location>
    <ligand>
        <name>substrate</name>
    </ligand>
</feature>
<feature type="binding site" evidence="13 15">
    <location>
        <position position="324"/>
    </location>
    <ligand>
        <name>ATP</name>
        <dbReference type="ChEBI" id="CHEBI:30616"/>
    </ligand>
</feature>
<dbReference type="InterPro" id="IPR036043">
    <property type="entry name" value="Phosphoglycerate_kinase_sf"/>
</dbReference>
<dbReference type="PANTHER" id="PTHR11406:SF23">
    <property type="entry name" value="PHOSPHOGLYCERATE KINASE 1, CHLOROPLASTIC-RELATED"/>
    <property type="match status" value="1"/>
</dbReference>
<keyword evidence="11 13" id="KW-0067">ATP-binding</keyword>
<evidence type="ECO:0000256" key="5">
    <source>
        <dbReference type="ARBA" id="ARBA00013061"/>
    </source>
</evidence>
<comment type="caution">
    <text evidence="13">Lacks conserved residue(s) required for the propagation of feature annotation.</text>
</comment>
<sequence length="402" mass="41825">MPIPSIMDADVTGKRLLVRADLNVPMENGRITDATRIARFAGGMRPLLDRGARLVILTHFGRPEGGSVDPLYSVDALRPALSRALGVGVGFAEPCIGKTAEAQARALRTGQALLCENLRFHAGETANDRAFAMALARLGDIYVNDAFSCAHRAHASTEAIARLLPAFAGPLMQEELTALATALDAPKRPSVAIVGGSKVSTKIAVLKNLVARVDHVIVGGGMANTFLYADGAPMGKSLHEADQVATVGEIRALARDAGCELHLPGDVVAACDFAPNARYDIVPADACPEDAMILDAGPRALARFQSLLADCNTILWNGPLGAFEMQPFDQSTILLAQTAADLTRQGLAVSVAGGGDTVAALNAADVAHDFTYVSSAGGAFLEWLEGRTLPGVAALQGAAEAA</sequence>
<comment type="similarity">
    <text evidence="3 13 16">Belongs to the phosphoglycerate kinase family.</text>
</comment>
<gene>
    <name evidence="13" type="primary">pgk</name>
    <name evidence="17" type="ORF">SAMN05444142_105275</name>
</gene>
<keyword evidence="12 13" id="KW-0324">Glycolysis</keyword>
<feature type="binding site" evidence="13">
    <location>
        <position position="36"/>
    </location>
    <ligand>
        <name>substrate</name>
    </ligand>
</feature>
<organism evidence="17 18">
    <name type="scientific">Lutimaribacter pacificus</name>
    <dbReference type="NCBI Taxonomy" id="391948"/>
    <lineage>
        <taxon>Bacteria</taxon>
        <taxon>Pseudomonadati</taxon>
        <taxon>Pseudomonadota</taxon>
        <taxon>Alphaproteobacteria</taxon>
        <taxon>Rhodobacterales</taxon>
        <taxon>Roseobacteraceae</taxon>
        <taxon>Lutimaribacter</taxon>
    </lineage>
</organism>
<feature type="binding site" evidence="13 15">
    <location>
        <begin position="354"/>
        <end position="357"/>
    </location>
    <ligand>
        <name>ATP</name>
        <dbReference type="ChEBI" id="CHEBI:30616"/>
    </ligand>
</feature>
<name>A0A1H0FCP3_9RHOB</name>
<dbReference type="GO" id="GO:0006094">
    <property type="term" value="P:gluconeogenesis"/>
    <property type="evidence" value="ECO:0007669"/>
    <property type="project" value="TreeGrafter"/>
</dbReference>
<dbReference type="Proteomes" id="UP000324252">
    <property type="component" value="Unassembled WGS sequence"/>
</dbReference>
<evidence type="ECO:0000256" key="11">
    <source>
        <dbReference type="ARBA" id="ARBA00022840"/>
    </source>
</evidence>
<evidence type="ECO:0000256" key="14">
    <source>
        <dbReference type="PIRSR" id="PIRSR000724-1"/>
    </source>
</evidence>
<feature type="binding site" evidence="14">
    <location>
        <position position="36"/>
    </location>
    <ligand>
        <name>(2R)-3-phosphoglycerate</name>
        <dbReference type="ChEBI" id="CHEBI:58272"/>
    </ligand>
</feature>
<keyword evidence="9 13" id="KW-0547">Nucleotide-binding</keyword>
<evidence type="ECO:0000256" key="6">
    <source>
        <dbReference type="ARBA" id="ARBA00016471"/>
    </source>
</evidence>
<dbReference type="OrthoDB" id="9808460at2"/>
<evidence type="ECO:0000313" key="18">
    <source>
        <dbReference type="Proteomes" id="UP000324252"/>
    </source>
</evidence>
<accession>A0A1H0FCP3</accession>
<comment type="subcellular location">
    <subcellularLocation>
        <location evidence="13">Cytoplasm</location>
    </subcellularLocation>
</comment>
<evidence type="ECO:0000256" key="1">
    <source>
        <dbReference type="ARBA" id="ARBA00000642"/>
    </source>
</evidence>
<feature type="binding site" evidence="13">
    <location>
        <position position="152"/>
    </location>
    <ligand>
        <name>substrate</name>
    </ligand>
</feature>
<evidence type="ECO:0000256" key="16">
    <source>
        <dbReference type="RuleBase" id="RU000532"/>
    </source>
</evidence>
<feature type="binding site" evidence="13 14">
    <location>
        <begin position="21"/>
        <end position="23"/>
    </location>
    <ligand>
        <name>substrate</name>
    </ligand>
</feature>
<dbReference type="AlphaFoldDB" id="A0A1H0FCP3"/>
<evidence type="ECO:0000256" key="15">
    <source>
        <dbReference type="PIRSR" id="PIRSR000724-2"/>
    </source>
</evidence>
<evidence type="ECO:0000313" key="17">
    <source>
        <dbReference type="EMBL" id="SHK47463.1"/>
    </source>
</evidence>
<dbReference type="InterPro" id="IPR015824">
    <property type="entry name" value="Phosphoglycerate_kinase_N"/>
</dbReference>
<evidence type="ECO:0000256" key="7">
    <source>
        <dbReference type="ARBA" id="ARBA00022490"/>
    </source>
</evidence>